<protein>
    <recommendedName>
        <fullName evidence="1">tRNA(Ile)-lysidine synthetase</fullName>
        <ecNumber evidence="1">6.3.4.19</ecNumber>
    </recommendedName>
</protein>
<dbReference type="EC" id="6.3.4.19" evidence="1"/>
<dbReference type="Proteomes" id="UP000007800">
    <property type="component" value="Unassembled WGS sequence"/>
</dbReference>
<evidence type="ECO:0000256" key="1">
    <source>
        <dbReference type="ARBA" id="ARBA00013267"/>
    </source>
</evidence>
<keyword evidence="3" id="KW-0819">tRNA processing</keyword>
<dbReference type="RefSeq" id="XP_002780992.1">
    <property type="nucleotide sequence ID" value="XM_002780946.1"/>
</dbReference>
<dbReference type="InterPro" id="IPR012795">
    <property type="entry name" value="tRNA_Ile_lys_synt_N"/>
</dbReference>
<dbReference type="PANTHER" id="PTHR43033:SF3">
    <property type="entry name" value="TRNA(ILE)-LYSIDINE SYNTHETASE"/>
    <property type="match status" value="1"/>
</dbReference>
<evidence type="ECO:0000256" key="2">
    <source>
        <dbReference type="ARBA" id="ARBA00022598"/>
    </source>
</evidence>
<dbReference type="InterPro" id="IPR012094">
    <property type="entry name" value="tRNA_Ile_lys_synt"/>
</dbReference>
<evidence type="ECO:0000256" key="6">
    <source>
        <dbReference type="ARBA" id="ARBA00048539"/>
    </source>
</evidence>
<dbReference type="GO" id="GO:0005524">
    <property type="term" value="F:ATP binding"/>
    <property type="evidence" value="ECO:0007669"/>
    <property type="project" value="UniProtKB-KW"/>
</dbReference>
<dbReference type="CDD" id="cd01992">
    <property type="entry name" value="TilS_N"/>
    <property type="match status" value="1"/>
</dbReference>
<dbReference type="EMBL" id="GG675931">
    <property type="protein sequence ID" value="EER12787.1"/>
    <property type="molecule type" value="Genomic_DNA"/>
</dbReference>
<dbReference type="PANTHER" id="PTHR43033">
    <property type="entry name" value="TRNA(ILE)-LYSIDINE SYNTHASE-RELATED"/>
    <property type="match status" value="1"/>
</dbReference>
<dbReference type="InParanoid" id="C5KRU6"/>
<dbReference type="Gene3D" id="3.40.50.620">
    <property type="entry name" value="HUPs"/>
    <property type="match status" value="1"/>
</dbReference>
<evidence type="ECO:0000256" key="3">
    <source>
        <dbReference type="ARBA" id="ARBA00022694"/>
    </source>
</evidence>
<dbReference type="Pfam" id="PF01171">
    <property type="entry name" value="ATP_bind_3"/>
    <property type="match status" value="1"/>
</dbReference>
<keyword evidence="5" id="KW-0067">ATP-binding</keyword>
<evidence type="ECO:0000256" key="4">
    <source>
        <dbReference type="ARBA" id="ARBA00022741"/>
    </source>
</evidence>
<dbReference type="GO" id="GO:0008033">
    <property type="term" value="P:tRNA processing"/>
    <property type="evidence" value="ECO:0007669"/>
    <property type="project" value="UniProtKB-KW"/>
</dbReference>
<evidence type="ECO:0000313" key="8">
    <source>
        <dbReference type="EMBL" id="EER12787.1"/>
    </source>
</evidence>
<sequence>MVRPSEESSVVEAAATLVWEFDKFWFPPASDEPQPFWFAMHSHLPKFDAPKKEGQRYFPGILPLVLSILLNPIRAWSLPIWFRLRLAIMCDQTIRNVTLPSEQAFVKTLADRVTLRLAQTIVIDQPDNGAIMATHGLYRALFLTLIFRHNGLAEMSLKLLRPLPEDNETVGKFTECTKAVLCNRYINYALSDACNPDIAEKRPSEAPEDRHVLDELCRDDPEFLVEGPESDADSALMERLKDFFLLNYPNNTVPKVLVLSLSGGVDSMTHLYLLSKLQQPLGFKLVACHIRHSNRDDAIQELQWVTYVTARLGVPLYHHHVKLRRPHGSLKTGISRMDYEKQTRDIRFSMYAKAHKLAWAAAGLPEEERTQPVVVVGHHMDDVDENRLAELGKGNLLNINGMVINAEGDGDDEIGGVCQVRPLLLSTRKEELIACAARHNIPYMVDSTPKWSRRGWIRGVLDLGFPADGEARKSFLQDLTEAGDLSDVLDQQVSQASIDLVPHRIIPGGEARFKKQNRVVNGFNFLALDTSNLFTDAAKDAPLLMKEIAETKERLLSVVSRIAQAWGPAVAAYKERVSLSSEETSTGESASCDALTDEDEEVGCDSPHKCPIQPIRLAQLRDESLTVTILLNVMIRLHDKNPIYRQQFFQGKRPSRRSVEHFCTTAQTTRKPFVLTAMRKTCPGLYVSSPSYLCLFDHNAELDEASAGNRESLAKVLFNSFTRVIAESTTNAK</sequence>
<dbReference type="GeneID" id="9058985"/>
<name>C5KRU6_PERM5</name>
<comment type="catalytic activity">
    <reaction evidence="6">
        <text>cytidine(34) in tRNA(Ile2) + L-lysine + ATP = lysidine(34) in tRNA(Ile2) + AMP + diphosphate + H(+)</text>
        <dbReference type="Rhea" id="RHEA:43744"/>
        <dbReference type="Rhea" id="RHEA-COMP:10625"/>
        <dbReference type="Rhea" id="RHEA-COMP:10670"/>
        <dbReference type="ChEBI" id="CHEBI:15378"/>
        <dbReference type="ChEBI" id="CHEBI:30616"/>
        <dbReference type="ChEBI" id="CHEBI:32551"/>
        <dbReference type="ChEBI" id="CHEBI:33019"/>
        <dbReference type="ChEBI" id="CHEBI:82748"/>
        <dbReference type="ChEBI" id="CHEBI:83665"/>
        <dbReference type="ChEBI" id="CHEBI:456215"/>
        <dbReference type="EC" id="6.3.4.19"/>
    </reaction>
</comment>
<dbReference type="GO" id="GO:0032267">
    <property type="term" value="F:tRNA(Ile)-lysidine synthase activity"/>
    <property type="evidence" value="ECO:0007669"/>
    <property type="project" value="UniProtKB-EC"/>
</dbReference>
<accession>C5KRU6</accession>
<reference evidence="8 9" key="1">
    <citation type="submission" date="2008-07" db="EMBL/GenBank/DDBJ databases">
        <authorList>
            <person name="El-Sayed N."/>
            <person name="Caler E."/>
            <person name="Inman J."/>
            <person name="Amedeo P."/>
            <person name="Hass B."/>
            <person name="Wortman J."/>
        </authorList>
    </citation>
    <scope>NUCLEOTIDE SEQUENCE [LARGE SCALE GENOMIC DNA]</scope>
    <source>
        <strain evidence="9">ATCC 50983 / TXsc</strain>
    </source>
</reference>
<evidence type="ECO:0000259" key="7">
    <source>
        <dbReference type="Pfam" id="PF01171"/>
    </source>
</evidence>
<keyword evidence="4" id="KW-0547">Nucleotide-binding</keyword>
<evidence type="ECO:0000256" key="5">
    <source>
        <dbReference type="ARBA" id="ARBA00022840"/>
    </source>
</evidence>
<feature type="domain" description="tRNA(Ile)-lysidine/2-thiocytidine synthase N-terminal" evidence="7">
    <location>
        <begin position="258"/>
        <end position="449"/>
    </location>
</feature>
<organism evidence="9">
    <name type="scientific">Perkinsus marinus (strain ATCC 50983 / TXsc)</name>
    <dbReference type="NCBI Taxonomy" id="423536"/>
    <lineage>
        <taxon>Eukaryota</taxon>
        <taxon>Sar</taxon>
        <taxon>Alveolata</taxon>
        <taxon>Perkinsozoa</taxon>
        <taxon>Perkinsea</taxon>
        <taxon>Perkinsida</taxon>
        <taxon>Perkinsidae</taxon>
        <taxon>Perkinsus</taxon>
    </lineage>
</organism>
<dbReference type="InterPro" id="IPR011063">
    <property type="entry name" value="TilS/TtcA_N"/>
</dbReference>
<dbReference type="OrthoDB" id="434144at2759"/>
<keyword evidence="2" id="KW-0436">Ligase</keyword>
<proteinExistence type="predicted"/>
<dbReference type="SUPFAM" id="SSF52402">
    <property type="entry name" value="Adenine nucleotide alpha hydrolases-like"/>
    <property type="match status" value="1"/>
</dbReference>
<keyword evidence="9" id="KW-1185">Reference proteome</keyword>
<evidence type="ECO:0000313" key="9">
    <source>
        <dbReference type="Proteomes" id="UP000007800"/>
    </source>
</evidence>
<dbReference type="AlphaFoldDB" id="C5KRU6"/>
<dbReference type="OMA" id="RHNIPYM"/>
<gene>
    <name evidence="8" type="ORF">Pmar_PMAR018043</name>
</gene>
<dbReference type="InterPro" id="IPR014729">
    <property type="entry name" value="Rossmann-like_a/b/a_fold"/>
</dbReference>